<evidence type="ECO:0008006" key="4">
    <source>
        <dbReference type="Google" id="ProtNLM"/>
    </source>
</evidence>
<protein>
    <recommendedName>
        <fullName evidence="4">Glycogen debranching enzyme</fullName>
    </recommendedName>
</protein>
<gene>
    <name evidence="2" type="ORF">G3I39_42220</name>
</gene>
<feature type="region of interest" description="Disordered" evidence="1">
    <location>
        <begin position="1"/>
        <end position="21"/>
    </location>
</feature>
<dbReference type="AlphaFoldDB" id="A0A6N9VL57"/>
<comment type="caution">
    <text evidence="2">The sequence shown here is derived from an EMBL/GenBank/DDBJ whole genome shotgun (WGS) entry which is preliminary data.</text>
</comment>
<dbReference type="RefSeq" id="WP_164359430.1">
    <property type="nucleotide sequence ID" value="NZ_JAAGME010001761.1"/>
</dbReference>
<feature type="non-terminal residue" evidence="2">
    <location>
        <position position="70"/>
    </location>
</feature>
<dbReference type="EMBL" id="JAAGME010001761">
    <property type="protein sequence ID" value="NEB73630.1"/>
    <property type="molecule type" value="Genomic_DNA"/>
</dbReference>
<evidence type="ECO:0000256" key="1">
    <source>
        <dbReference type="SAM" id="MobiDB-lite"/>
    </source>
</evidence>
<proteinExistence type="predicted"/>
<accession>A0A6N9VL57</accession>
<name>A0A6N9VL57_STRMI</name>
<feature type="non-terminal residue" evidence="2">
    <location>
        <position position="1"/>
    </location>
</feature>
<dbReference type="Proteomes" id="UP000471648">
    <property type="component" value="Unassembled WGS sequence"/>
</dbReference>
<dbReference type="PANTHER" id="PTHR43002">
    <property type="entry name" value="GLYCOGEN DEBRANCHING ENZYME"/>
    <property type="match status" value="1"/>
</dbReference>
<dbReference type="Gene3D" id="3.20.20.80">
    <property type="entry name" value="Glycosidases"/>
    <property type="match status" value="1"/>
</dbReference>
<evidence type="ECO:0000313" key="3">
    <source>
        <dbReference type="Proteomes" id="UP000471648"/>
    </source>
</evidence>
<reference evidence="2 3" key="1">
    <citation type="submission" date="2020-01" db="EMBL/GenBank/DDBJ databases">
        <title>Insect and environment-associated Actinomycetes.</title>
        <authorList>
            <person name="Currrie C."/>
            <person name="Chevrette M."/>
            <person name="Carlson C."/>
            <person name="Stubbendieck R."/>
            <person name="Wendt-Pienkowski E."/>
        </authorList>
    </citation>
    <scope>NUCLEOTIDE SEQUENCE [LARGE SCALE GENOMIC DNA]</scope>
    <source>
        <strain evidence="2 3">SID14438</strain>
    </source>
</reference>
<organism evidence="2 3">
    <name type="scientific">Streptomyces microflavus</name>
    <name type="common">Streptomyces lipmanii</name>
    <dbReference type="NCBI Taxonomy" id="1919"/>
    <lineage>
        <taxon>Bacteria</taxon>
        <taxon>Bacillati</taxon>
        <taxon>Actinomycetota</taxon>
        <taxon>Actinomycetes</taxon>
        <taxon>Kitasatosporales</taxon>
        <taxon>Streptomycetaceae</taxon>
        <taxon>Streptomyces</taxon>
    </lineage>
</organism>
<dbReference type="InterPro" id="IPR017853">
    <property type="entry name" value="GH"/>
</dbReference>
<sequence>LSQGVPMLSHGDEFARTQRGNNNAYCQDSEISWVHWPEEADGRAGPREPEDGQSLLEFTRAMVWLRRDHP</sequence>
<dbReference type="SUPFAM" id="SSF51445">
    <property type="entry name" value="(Trans)glycosidases"/>
    <property type="match status" value="1"/>
</dbReference>
<evidence type="ECO:0000313" key="2">
    <source>
        <dbReference type="EMBL" id="NEB73630.1"/>
    </source>
</evidence>